<dbReference type="Proteomes" id="UP001459277">
    <property type="component" value="Unassembled WGS sequence"/>
</dbReference>
<protein>
    <submittedName>
        <fullName evidence="1">Uncharacterized protein</fullName>
    </submittedName>
</protein>
<proteinExistence type="predicted"/>
<organism evidence="1 2">
    <name type="scientific">Lithocarpus litseifolius</name>
    <dbReference type="NCBI Taxonomy" id="425828"/>
    <lineage>
        <taxon>Eukaryota</taxon>
        <taxon>Viridiplantae</taxon>
        <taxon>Streptophyta</taxon>
        <taxon>Embryophyta</taxon>
        <taxon>Tracheophyta</taxon>
        <taxon>Spermatophyta</taxon>
        <taxon>Magnoliopsida</taxon>
        <taxon>eudicotyledons</taxon>
        <taxon>Gunneridae</taxon>
        <taxon>Pentapetalae</taxon>
        <taxon>rosids</taxon>
        <taxon>fabids</taxon>
        <taxon>Fagales</taxon>
        <taxon>Fagaceae</taxon>
        <taxon>Lithocarpus</taxon>
    </lineage>
</organism>
<accession>A0AAW2CPW3</accession>
<gene>
    <name evidence="1" type="ORF">SO802_019857</name>
</gene>
<reference evidence="1 2" key="1">
    <citation type="submission" date="2024-01" db="EMBL/GenBank/DDBJ databases">
        <title>A telomere-to-telomere, gap-free genome of sweet tea (Lithocarpus litseifolius).</title>
        <authorList>
            <person name="Zhou J."/>
        </authorList>
    </citation>
    <scope>NUCLEOTIDE SEQUENCE [LARGE SCALE GENOMIC DNA]</scope>
    <source>
        <strain evidence="1">Zhou-2022a</strain>
        <tissue evidence="1">Leaf</tissue>
    </source>
</reference>
<keyword evidence="2" id="KW-1185">Reference proteome</keyword>
<comment type="caution">
    <text evidence="1">The sequence shown here is derived from an EMBL/GenBank/DDBJ whole genome shotgun (WGS) entry which is preliminary data.</text>
</comment>
<dbReference type="AlphaFoldDB" id="A0AAW2CPW3"/>
<evidence type="ECO:0000313" key="2">
    <source>
        <dbReference type="Proteomes" id="UP001459277"/>
    </source>
</evidence>
<dbReference type="EMBL" id="JAZDWU010000006">
    <property type="protein sequence ID" value="KAL0000255.1"/>
    <property type="molecule type" value="Genomic_DNA"/>
</dbReference>
<evidence type="ECO:0000313" key="1">
    <source>
        <dbReference type="EMBL" id="KAL0000255.1"/>
    </source>
</evidence>
<sequence>MNKLTKWIQQKVPWGVPLPFSTFIGYCKQRMQNRDFGCANSELESPGLIGRYAEHAEDALEQIYLAQTPIMNADNEEKVQLETLREDIETGGGVCTK</sequence>
<name>A0AAW2CPW3_9ROSI</name>